<dbReference type="SUPFAM" id="SSF52047">
    <property type="entry name" value="RNI-like"/>
    <property type="match status" value="2"/>
</dbReference>
<dbReference type="Pfam" id="PF23247">
    <property type="entry name" value="LRR_RPS2"/>
    <property type="match status" value="3"/>
</dbReference>
<dbReference type="InterPro" id="IPR050905">
    <property type="entry name" value="Plant_NBS-LRR"/>
</dbReference>
<evidence type="ECO:0000256" key="2">
    <source>
        <dbReference type="SAM" id="MobiDB-lite"/>
    </source>
</evidence>
<evidence type="ECO:0000256" key="1">
    <source>
        <dbReference type="ARBA" id="ARBA00022821"/>
    </source>
</evidence>
<evidence type="ECO:0000259" key="3">
    <source>
        <dbReference type="Pfam" id="PF23247"/>
    </source>
</evidence>
<dbReference type="EMBL" id="JARAOO010000012">
    <property type="protein sequence ID" value="KAJ7949933.1"/>
    <property type="molecule type" value="Genomic_DNA"/>
</dbReference>
<dbReference type="PANTHER" id="PTHR33463">
    <property type="entry name" value="NB-ARC DOMAIN-CONTAINING PROTEIN-RELATED"/>
    <property type="match status" value="1"/>
</dbReference>
<sequence>MDSLTSTDVNVIGVHGLPGVVICPIIRESHLETKSGCLAWLKQEKRILVILDDLWEGIDLHILGIPIGDDQKGPKKLMAAKGGDVTDIGDDKVELKALMNSGEEVLPTGGSNQVCTILMTSRHEEILSGKMGSEKNFSVGTLHEEEAGALFNKMAELYEFDKNHRLQEIKVLHLSELNLPSLPFSIGLLTNLQTLRLEKCELEDITLIGRLQNLKILSLCWSVIICFPDEIGQLIQLQLLDLSDSKIKEIAPNVLSRLENLQELYMRNSDIHWVVQGSSNESNTCSDGILGELSSLHSLKALEIHFRDLGLLPSHLCFENLRRYKILIGDGWNWPGKFVFSKTLKLKLKKNIHRVAAIKMLLKTVEELYLGELECVGSVLYDMNEEGFPYLKFLDIQNNSEIEYIVKTNWIYPQDAFPMLESLVLQNLINLKNIWHGPVTTALFCNLRIIKVERCDWLKSLISFFMVGCLSQVVEIDVSQCTFIEEIVSGEEMSDGNVGTPVNEISFPALRSLTLQCLPLLTNFYLDNKSCSSSQLEAARGNGFRHIFTASVAKGLQKLEKLEIKSCDSLEEIVEEEGGEKAMEFELPQLISIELSYLDSLRSFYGGAGGYIIKCPQLKILQVYKCPKAAIFMKEESFQQVCNHGKRQQPFFSPQKVAFHDIEYLSLSEYPMLKDVLNNRQSPLKLFKLKYLRVWDYEFASSAIFSPTLLQSLNNLEDIRVDDSDSVVQVFDLEGLGIDGHVGLLPLLKKLKLESLPNLMQIWSKEPNGILDLKNLISLTIHECHSLRNLFTSSMVLGLMGLQEMEIRQCNGIEEIITKASTEDDAATSTVSKIIFPQLNLIVLHDLPNLTCFYSGSDTLECPSLKRICKENCPRMKAFDIIEAPNTSIANISNSKSSINYLRLSKHPELKDIWQDGLLTRPLSILKSLAVDNYINGNLGLLSMLLDFRLVGLPKLNSIWSKEPQGILDLSNLEILKVGNLSSLPNVFTLSMVSGLRKLGTIEIENCNGIEEIIIEARDDVENEGIMKFQSLEYIILKSLPYLVSFYSGSGTLEYPLSRKITLIGCPKMKKFSSTFSAIIEQETIDNQQSRGKQGQGEVDGFPMLYELILGFEDAMNEMEKNEEGTSSEERAEKKTSTQNLEEKVNLFCGQDQSPGTEYDSRETPDATLSKETREPKSHVIVPTVDETKSPEAETTITIPRGLGFAVDFTPLVQDDDRAHISPPIDPPMKKPAHASELIVIRNFTEDQIATSSELVESYAEFLDAVFPEFPSQVTKLASTSAQSPETISKEDQIPIIDDLQGKESVIRVYEESSNSSGSNLPVQHMHNSPQLATLVSSKVTTTTRILSRQERWWIFKVDNAKLINLSCLSLGKLATKCLT</sequence>
<feature type="domain" description="Disease resistance protein At4g27190-like leucine-rich repeats" evidence="3">
    <location>
        <begin position="663"/>
        <end position="811"/>
    </location>
</feature>
<dbReference type="Gene3D" id="3.80.10.10">
    <property type="entry name" value="Ribonuclease Inhibitor"/>
    <property type="match status" value="4"/>
</dbReference>
<evidence type="ECO:0000313" key="4">
    <source>
        <dbReference type="EMBL" id="KAJ7949933.1"/>
    </source>
</evidence>
<protein>
    <submittedName>
        <fullName evidence="4">Disease resistance protein</fullName>
    </submittedName>
</protein>
<dbReference type="PANTHER" id="PTHR33463:SF203">
    <property type="entry name" value="AAA+ ATPASE DOMAIN-CONTAINING PROTEIN"/>
    <property type="match status" value="1"/>
</dbReference>
<reference evidence="4" key="1">
    <citation type="journal article" date="2023" name="Science">
        <title>Elucidation of the pathway for biosynthesis of saponin adjuvants from the soapbark tree.</title>
        <authorList>
            <person name="Reed J."/>
            <person name="Orme A."/>
            <person name="El-Demerdash A."/>
            <person name="Owen C."/>
            <person name="Martin L.B.B."/>
            <person name="Misra R.C."/>
            <person name="Kikuchi S."/>
            <person name="Rejzek M."/>
            <person name="Martin A.C."/>
            <person name="Harkess A."/>
            <person name="Leebens-Mack J."/>
            <person name="Louveau T."/>
            <person name="Stephenson M.J."/>
            <person name="Osbourn A."/>
        </authorList>
    </citation>
    <scope>NUCLEOTIDE SEQUENCE</scope>
    <source>
        <strain evidence="4">S10</strain>
    </source>
</reference>
<proteinExistence type="predicted"/>
<dbReference type="SUPFAM" id="SSF52058">
    <property type="entry name" value="L domain-like"/>
    <property type="match status" value="1"/>
</dbReference>
<dbReference type="Proteomes" id="UP001163823">
    <property type="component" value="Chromosome 12"/>
</dbReference>
<feature type="region of interest" description="Disordered" evidence="2">
    <location>
        <begin position="1119"/>
        <end position="1177"/>
    </location>
</feature>
<dbReference type="InterPro" id="IPR057135">
    <property type="entry name" value="At4g27190-like_LRR"/>
</dbReference>
<dbReference type="KEGG" id="qsa:O6P43_030213"/>
<dbReference type="InterPro" id="IPR032675">
    <property type="entry name" value="LRR_dom_sf"/>
</dbReference>
<feature type="domain" description="Disease resistance protein At4g27190-like leucine-rich repeats" evidence="3">
    <location>
        <begin position="941"/>
        <end position="1008"/>
    </location>
</feature>
<keyword evidence="1" id="KW-0611">Plant defense</keyword>
<accession>A0AAD7PBW6</accession>
<gene>
    <name evidence="4" type="ORF">O6P43_030213</name>
</gene>
<name>A0AAD7PBW6_QUISA</name>
<feature type="compositionally biased region" description="Basic and acidic residues" evidence="2">
    <location>
        <begin position="1119"/>
        <end position="1145"/>
    </location>
</feature>
<organism evidence="4 5">
    <name type="scientific">Quillaja saponaria</name>
    <name type="common">Soap bark tree</name>
    <dbReference type="NCBI Taxonomy" id="32244"/>
    <lineage>
        <taxon>Eukaryota</taxon>
        <taxon>Viridiplantae</taxon>
        <taxon>Streptophyta</taxon>
        <taxon>Embryophyta</taxon>
        <taxon>Tracheophyta</taxon>
        <taxon>Spermatophyta</taxon>
        <taxon>Magnoliopsida</taxon>
        <taxon>eudicotyledons</taxon>
        <taxon>Gunneridae</taxon>
        <taxon>Pentapetalae</taxon>
        <taxon>rosids</taxon>
        <taxon>fabids</taxon>
        <taxon>Fabales</taxon>
        <taxon>Quillajaceae</taxon>
        <taxon>Quillaja</taxon>
    </lineage>
</organism>
<comment type="caution">
    <text evidence="4">The sequence shown here is derived from an EMBL/GenBank/DDBJ whole genome shotgun (WGS) entry which is preliminary data.</text>
</comment>
<evidence type="ECO:0000313" key="5">
    <source>
        <dbReference type="Proteomes" id="UP001163823"/>
    </source>
</evidence>
<keyword evidence="5" id="KW-1185">Reference proteome</keyword>
<feature type="domain" description="Disease resistance protein At4g27190-like leucine-rich repeats" evidence="3">
    <location>
        <begin position="422"/>
        <end position="567"/>
    </location>
</feature>
<feature type="compositionally biased region" description="Basic and acidic residues" evidence="2">
    <location>
        <begin position="1159"/>
        <end position="1177"/>
    </location>
</feature>